<evidence type="ECO:0000313" key="6">
    <source>
        <dbReference type="Proteomes" id="UP000326565"/>
    </source>
</evidence>
<dbReference type="PANTHER" id="PTHR45982:SF1">
    <property type="entry name" value="REGULATOR OF CHROMOSOME CONDENSATION"/>
    <property type="match status" value="1"/>
</dbReference>
<feature type="repeat" description="RCC1" evidence="3">
    <location>
        <begin position="280"/>
        <end position="317"/>
    </location>
</feature>
<evidence type="ECO:0000256" key="1">
    <source>
        <dbReference type="ARBA" id="ARBA00022658"/>
    </source>
</evidence>
<protein>
    <submittedName>
        <fullName evidence="5">Regulator of chromosome condensation 1/beta-lactamase-inhibitor protein II</fullName>
    </submittedName>
</protein>
<organism evidence="5 6">
    <name type="scientific">Aspergillus leporis</name>
    <dbReference type="NCBI Taxonomy" id="41062"/>
    <lineage>
        <taxon>Eukaryota</taxon>
        <taxon>Fungi</taxon>
        <taxon>Dikarya</taxon>
        <taxon>Ascomycota</taxon>
        <taxon>Pezizomycotina</taxon>
        <taxon>Eurotiomycetes</taxon>
        <taxon>Eurotiomycetidae</taxon>
        <taxon>Eurotiales</taxon>
        <taxon>Aspergillaceae</taxon>
        <taxon>Aspergillus</taxon>
        <taxon>Aspergillus subgen. Circumdati</taxon>
    </lineage>
</organism>
<dbReference type="OrthoDB" id="5370059at2759"/>
<dbReference type="PROSITE" id="PS50012">
    <property type="entry name" value="RCC1_3"/>
    <property type="match status" value="4"/>
</dbReference>
<feature type="repeat" description="RCC1" evidence="3">
    <location>
        <begin position="132"/>
        <end position="183"/>
    </location>
</feature>
<gene>
    <name evidence="5" type="ORF">BDV29DRAFT_133012</name>
</gene>
<dbReference type="Pfam" id="PF25390">
    <property type="entry name" value="WD40_RLD"/>
    <property type="match status" value="1"/>
</dbReference>
<dbReference type="InterPro" id="IPR058923">
    <property type="entry name" value="RCC1-like_dom"/>
</dbReference>
<evidence type="ECO:0000259" key="4">
    <source>
        <dbReference type="Pfam" id="PF25390"/>
    </source>
</evidence>
<dbReference type="InterPro" id="IPR000408">
    <property type="entry name" value="Reg_chr_condens"/>
</dbReference>
<evidence type="ECO:0000256" key="2">
    <source>
        <dbReference type="ARBA" id="ARBA00022737"/>
    </source>
</evidence>
<evidence type="ECO:0000256" key="3">
    <source>
        <dbReference type="PROSITE-ProRule" id="PRU00235"/>
    </source>
</evidence>
<sequence length="373" mass="39204">MPLYAFGSNGSGQLGIGHVDDVSIPTRCLFEGPEPEPLSNQSLILKPAHEQSPNGVLRIAAGGNHTLLLLPDGTVYAAGCNEDGRCGVSPGDPLLKFRRVVIHDPESECLYATFKDVSASWEGTFLVERQGERLFVLGSGAKGELGLGEGYVRALGPRCVTGFRQRIVSVASGMGHTVVVLENGDVYGWGGARKGQLGEDAKGRKIVWTPVRVEGVPFRATGAACGREFTVVTGDRSRGEFVVLGSQGDRWGILSGPPLVTGYGGIAASWHGVYVHRGEGFVVAWGRNDRGQLPPADLPVVRELAVGSEHVLALVDGGKVVAFGWGEHGNCGPVADKRGDVKGRYIEIPVPGEEGSEVVGVGAGCATSWVVMS</sequence>
<dbReference type="PROSITE" id="PS00626">
    <property type="entry name" value="RCC1_2"/>
    <property type="match status" value="2"/>
</dbReference>
<feature type="repeat" description="RCC1" evidence="3">
    <location>
        <begin position="184"/>
        <end position="236"/>
    </location>
</feature>
<reference evidence="5 6" key="1">
    <citation type="submission" date="2019-04" db="EMBL/GenBank/DDBJ databases">
        <title>Friends and foes A comparative genomics study of 23 Aspergillus species from section Flavi.</title>
        <authorList>
            <consortium name="DOE Joint Genome Institute"/>
            <person name="Kjaerbolling I."/>
            <person name="Vesth T."/>
            <person name="Frisvad J.C."/>
            <person name="Nybo J.L."/>
            <person name="Theobald S."/>
            <person name="Kildgaard S."/>
            <person name="Isbrandt T."/>
            <person name="Kuo A."/>
            <person name="Sato A."/>
            <person name="Lyhne E.K."/>
            <person name="Kogle M.E."/>
            <person name="Wiebenga A."/>
            <person name="Kun R.S."/>
            <person name="Lubbers R.J."/>
            <person name="Makela M.R."/>
            <person name="Barry K."/>
            <person name="Chovatia M."/>
            <person name="Clum A."/>
            <person name="Daum C."/>
            <person name="Haridas S."/>
            <person name="He G."/>
            <person name="LaButti K."/>
            <person name="Lipzen A."/>
            <person name="Mondo S."/>
            <person name="Riley R."/>
            <person name="Salamov A."/>
            <person name="Simmons B.A."/>
            <person name="Magnuson J.K."/>
            <person name="Henrissat B."/>
            <person name="Mortensen U.H."/>
            <person name="Larsen T.O."/>
            <person name="Devries R.P."/>
            <person name="Grigoriev I.V."/>
            <person name="Machida M."/>
            <person name="Baker S.E."/>
            <person name="Andersen M.R."/>
        </authorList>
    </citation>
    <scope>NUCLEOTIDE SEQUENCE [LARGE SCALE GENOMIC DNA]</scope>
    <source>
        <strain evidence="5 6">CBS 151.66</strain>
    </source>
</reference>
<accession>A0A5N5WZB3</accession>
<feature type="domain" description="RCC1-like" evidence="4">
    <location>
        <begin position="3"/>
        <end position="368"/>
    </location>
</feature>
<dbReference type="EMBL" id="ML732220">
    <property type="protein sequence ID" value="KAB8073841.1"/>
    <property type="molecule type" value="Genomic_DNA"/>
</dbReference>
<keyword evidence="2" id="KW-0677">Repeat</keyword>
<keyword evidence="1" id="KW-0344">Guanine-nucleotide releasing factor</keyword>
<dbReference type="GO" id="GO:0005737">
    <property type="term" value="C:cytoplasm"/>
    <property type="evidence" value="ECO:0007669"/>
    <property type="project" value="TreeGrafter"/>
</dbReference>
<dbReference type="Gene3D" id="2.130.10.30">
    <property type="entry name" value="Regulator of chromosome condensation 1/beta-lactamase-inhibitor protein II"/>
    <property type="match status" value="2"/>
</dbReference>
<dbReference type="PRINTS" id="PR00633">
    <property type="entry name" value="RCCNDNSATION"/>
</dbReference>
<dbReference type="PANTHER" id="PTHR45982">
    <property type="entry name" value="REGULATOR OF CHROMOSOME CONDENSATION"/>
    <property type="match status" value="1"/>
</dbReference>
<feature type="repeat" description="RCC1" evidence="3">
    <location>
        <begin position="1"/>
        <end position="72"/>
    </location>
</feature>
<dbReference type="InterPro" id="IPR051553">
    <property type="entry name" value="Ran_GTPase-activating"/>
</dbReference>
<dbReference type="AlphaFoldDB" id="A0A5N5WZB3"/>
<keyword evidence="6" id="KW-1185">Reference proteome</keyword>
<dbReference type="InterPro" id="IPR009091">
    <property type="entry name" value="RCC1/BLIP-II"/>
</dbReference>
<dbReference type="Proteomes" id="UP000326565">
    <property type="component" value="Unassembled WGS sequence"/>
</dbReference>
<name>A0A5N5WZB3_9EURO</name>
<evidence type="ECO:0000313" key="5">
    <source>
        <dbReference type="EMBL" id="KAB8073841.1"/>
    </source>
</evidence>
<dbReference type="GO" id="GO:0005085">
    <property type="term" value="F:guanyl-nucleotide exchange factor activity"/>
    <property type="evidence" value="ECO:0007669"/>
    <property type="project" value="TreeGrafter"/>
</dbReference>
<dbReference type="SUPFAM" id="SSF50985">
    <property type="entry name" value="RCC1/BLIP-II"/>
    <property type="match status" value="1"/>
</dbReference>
<proteinExistence type="predicted"/>